<reference evidence="4 5" key="1">
    <citation type="submission" date="2018-01" db="EMBL/GenBank/DDBJ databases">
        <title>Halomonas endophytica sp. nov., isolated from storage liquid in the stems of Populus euphratica.</title>
        <authorList>
            <person name="Chen C."/>
        </authorList>
    </citation>
    <scope>NUCLEOTIDE SEQUENCE [LARGE SCALE GENOMIC DNA]</scope>
    <source>
        <strain evidence="4 5">DSM 26881</strain>
    </source>
</reference>
<feature type="domain" description="Biofilm-associated protein BapA-like prefix-like" evidence="3">
    <location>
        <begin position="3"/>
        <end position="60"/>
    </location>
</feature>
<feature type="domain" description="Bacterial Ig" evidence="2">
    <location>
        <begin position="136"/>
        <end position="214"/>
    </location>
</feature>
<dbReference type="Proteomes" id="UP000235346">
    <property type="component" value="Unassembled WGS sequence"/>
</dbReference>
<dbReference type="Pfam" id="PF17936">
    <property type="entry name" value="Big_6"/>
    <property type="match status" value="2"/>
</dbReference>
<proteinExistence type="predicted"/>
<dbReference type="Gene3D" id="2.60.40.10">
    <property type="entry name" value="Immunoglobulins"/>
    <property type="match status" value="3"/>
</dbReference>
<evidence type="ECO:0008006" key="6">
    <source>
        <dbReference type="Google" id="ProtNLM"/>
    </source>
</evidence>
<dbReference type="EMBL" id="PNRE01000102">
    <property type="protein sequence ID" value="PMR67042.1"/>
    <property type="molecule type" value="Genomic_DNA"/>
</dbReference>
<evidence type="ECO:0000259" key="3">
    <source>
        <dbReference type="Pfam" id="PF22783"/>
    </source>
</evidence>
<comment type="caution">
    <text evidence="4">The sequence shown here is derived from an EMBL/GenBank/DDBJ whole genome shotgun (WGS) entry which is preliminary data.</text>
</comment>
<evidence type="ECO:0000313" key="4">
    <source>
        <dbReference type="EMBL" id="PMR67042.1"/>
    </source>
</evidence>
<feature type="domain" description="Bacterial Ig" evidence="2">
    <location>
        <begin position="333"/>
        <end position="412"/>
    </location>
</feature>
<organism evidence="4 5">
    <name type="scientific">Halomonas heilongjiangensis</name>
    <dbReference type="NCBI Taxonomy" id="1387883"/>
    <lineage>
        <taxon>Bacteria</taxon>
        <taxon>Pseudomonadati</taxon>
        <taxon>Pseudomonadota</taxon>
        <taxon>Gammaproteobacteria</taxon>
        <taxon>Oceanospirillales</taxon>
        <taxon>Halomonadaceae</taxon>
        <taxon>Halomonas</taxon>
    </lineage>
</organism>
<keyword evidence="5" id="KW-1185">Reference proteome</keyword>
<dbReference type="InterPro" id="IPR013783">
    <property type="entry name" value="Ig-like_fold"/>
</dbReference>
<dbReference type="AlphaFoldDB" id="A0A2N7TFS7"/>
<evidence type="ECO:0000313" key="5">
    <source>
        <dbReference type="Proteomes" id="UP000235346"/>
    </source>
</evidence>
<feature type="compositionally biased region" description="Polar residues" evidence="1">
    <location>
        <begin position="385"/>
        <end position="399"/>
    </location>
</feature>
<dbReference type="InterPro" id="IPR048051">
    <property type="entry name" value="BapA-like_prefix-like"/>
</dbReference>
<gene>
    <name evidence="4" type="ORF">C1H66_21340</name>
</gene>
<feature type="region of interest" description="Disordered" evidence="1">
    <location>
        <begin position="120"/>
        <end position="156"/>
    </location>
</feature>
<dbReference type="Pfam" id="PF22783">
    <property type="entry name" value="BapA_N"/>
    <property type="match status" value="1"/>
</dbReference>
<evidence type="ECO:0000259" key="2">
    <source>
        <dbReference type="Pfam" id="PF17936"/>
    </source>
</evidence>
<feature type="non-terminal residue" evidence="4">
    <location>
        <position position="520"/>
    </location>
</feature>
<dbReference type="InterPro" id="IPR041498">
    <property type="entry name" value="Big_6"/>
</dbReference>
<dbReference type="NCBIfam" id="NF033510">
    <property type="entry name" value="Ca_tandemer"/>
    <property type="match status" value="2"/>
</dbReference>
<feature type="region of interest" description="Disordered" evidence="1">
    <location>
        <begin position="356"/>
        <end position="412"/>
    </location>
</feature>
<protein>
    <recommendedName>
        <fullName evidence="6">Bacterial Ig domain-containing protein</fullName>
    </recommendedName>
</protein>
<accession>A0A2N7TFS7</accession>
<sequence length="520" mass="51636">MLLDLTPREIVSMTQDGNDLIIETVDGRTLKIVDFYVDAGEGASELYLVDESGEVLLADLSPAGADGLVMAQYVPQGELAGFEILGAEGLAATAGEGDGIGGGLFAAAGVAVLAGISGSSTGGSSSRAPGDPDVGAPSDFDFADDGSSISGRGQPGTAVIVTDSDGNVIGDGLVDENGDFTVDLDPPVRGGDEITVVAEDGDGNQSDPVTVTVPEGVGVDEPNGSPTLEIEAAADGFINAEELEGGVTAEVGLAGTGAEEGDTVTITVEGESGEVVTTEYTLTADDIAAGSASILLDMEGIPEGEVSVTATVTVDGEGSAPSDAEEFVLDTEAPESPGIDEMTTNEDGTVTVSGEAESGSTVTVTFPDGSEGEAVAGEDGGYEVTSETAQPSGEVSATATDPAGNASEPATADYEAEAQENPILTIAAAADGFVNADELDAGVEAQVLLNTGAQEGDELTITVEGDGGPFVTTHTLTVDDIAAGSITLTLDVDGIEDGEFSATADIAGSVSNVVGFELDT</sequence>
<evidence type="ECO:0000256" key="1">
    <source>
        <dbReference type="SAM" id="MobiDB-lite"/>
    </source>
</evidence>
<name>A0A2N7TFS7_9GAMM</name>